<evidence type="ECO:0000256" key="2">
    <source>
        <dbReference type="ARBA" id="ARBA00010617"/>
    </source>
</evidence>
<dbReference type="STRING" id="3694.B9P500"/>
<keyword evidence="7" id="KW-0503">Monooxygenase</keyword>
<dbReference type="GO" id="GO:0005506">
    <property type="term" value="F:iron ion binding"/>
    <property type="evidence" value="ECO:0007669"/>
    <property type="project" value="InterPro"/>
</dbReference>
<evidence type="ECO:0000256" key="1">
    <source>
        <dbReference type="ARBA" id="ARBA00001971"/>
    </source>
</evidence>
<protein>
    <submittedName>
        <fullName evidence="8">Uncharacterized protein</fullName>
    </submittedName>
</protein>
<name>B9P500_POPTR</name>
<comment type="cofactor">
    <cofactor evidence="1">
        <name>heme</name>
        <dbReference type="ChEBI" id="CHEBI:30413"/>
    </cofactor>
</comment>
<keyword evidence="9" id="KW-1185">Reference proteome</keyword>
<evidence type="ECO:0000313" key="8">
    <source>
        <dbReference type="EMBL" id="PNT44019.1"/>
    </source>
</evidence>
<proteinExistence type="inferred from homology"/>
<comment type="similarity">
    <text evidence="2">Belongs to the cytochrome P450 family.</text>
</comment>
<dbReference type="InterPro" id="IPR036396">
    <property type="entry name" value="Cyt_P450_sf"/>
</dbReference>
<dbReference type="SUPFAM" id="SSF48264">
    <property type="entry name" value="Cytochrome P450"/>
    <property type="match status" value="1"/>
</dbReference>
<accession>B9GYQ3</accession>
<evidence type="ECO:0000256" key="5">
    <source>
        <dbReference type="ARBA" id="ARBA00023002"/>
    </source>
</evidence>
<dbReference type="InParanoid" id="B9P500"/>
<evidence type="ECO:0000256" key="3">
    <source>
        <dbReference type="ARBA" id="ARBA00022617"/>
    </source>
</evidence>
<accession>B9P500</accession>
<dbReference type="AlphaFoldDB" id="B9P500"/>
<dbReference type="HOGENOM" id="CLU_2853936_0_0_1"/>
<keyword evidence="3" id="KW-0349">Heme</keyword>
<dbReference type="Gene3D" id="1.10.630.10">
    <property type="entry name" value="Cytochrome P450"/>
    <property type="match status" value="1"/>
</dbReference>
<dbReference type="EMBL" id="CM009292">
    <property type="protein sequence ID" value="PNT44019.1"/>
    <property type="molecule type" value="Genomic_DNA"/>
</dbReference>
<evidence type="ECO:0000256" key="4">
    <source>
        <dbReference type="ARBA" id="ARBA00022723"/>
    </source>
</evidence>
<evidence type="ECO:0000256" key="7">
    <source>
        <dbReference type="ARBA" id="ARBA00023033"/>
    </source>
</evidence>
<dbReference type="GO" id="GO:0016705">
    <property type="term" value="F:oxidoreductase activity, acting on paired donors, with incorporation or reduction of molecular oxygen"/>
    <property type="evidence" value="ECO:0007669"/>
    <property type="project" value="InterPro"/>
</dbReference>
<dbReference type="Proteomes" id="UP000006729">
    <property type="component" value="Chromosome 3"/>
</dbReference>
<keyword evidence="4" id="KW-0479">Metal-binding</keyword>
<evidence type="ECO:0000313" key="9">
    <source>
        <dbReference type="Proteomes" id="UP000006729"/>
    </source>
</evidence>
<dbReference type="PANTHER" id="PTHR47944:SF4">
    <property type="entry name" value="OS09G0441700 PROTEIN"/>
    <property type="match status" value="1"/>
</dbReference>
<dbReference type="GO" id="GO:0020037">
    <property type="term" value="F:heme binding"/>
    <property type="evidence" value="ECO:0007669"/>
    <property type="project" value="InterPro"/>
</dbReference>
<reference evidence="8 9" key="1">
    <citation type="journal article" date="2006" name="Science">
        <title>The genome of black cottonwood, Populus trichocarpa (Torr. &amp; Gray).</title>
        <authorList>
            <person name="Tuskan G.A."/>
            <person name="Difazio S."/>
            <person name="Jansson S."/>
            <person name="Bohlmann J."/>
            <person name="Grigoriev I."/>
            <person name="Hellsten U."/>
            <person name="Putnam N."/>
            <person name="Ralph S."/>
            <person name="Rombauts S."/>
            <person name="Salamov A."/>
            <person name="Schein J."/>
            <person name="Sterck L."/>
            <person name="Aerts A."/>
            <person name="Bhalerao R.R."/>
            <person name="Bhalerao R.P."/>
            <person name="Blaudez D."/>
            <person name="Boerjan W."/>
            <person name="Brun A."/>
            <person name="Brunner A."/>
            <person name="Busov V."/>
            <person name="Campbell M."/>
            <person name="Carlson J."/>
            <person name="Chalot M."/>
            <person name="Chapman J."/>
            <person name="Chen G.L."/>
            <person name="Cooper D."/>
            <person name="Coutinho P.M."/>
            <person name="Couturier J."/>
            <person name="Covert S."/>
            <person name="Cronk Q."/>
            <person name="Cunningham R."/>
            <person name="Davis J."/>
            <person name="Degroeve S."/>
            <person name="Dejardin A."/>
            <person name="Depamphilis C."/>
            <person name="Detter J."/>
            <person name="Dirks B."/>
            <person name="Dubchak I."/>
            <person name="Duplessis S."/>
            <person name="Ehlting J."/>
            <person name="Ellis B."/>
            <person name="Gendler K."/>
            <person name="Goodstein D."/>
            <person name="Gribskov M."/>
            <person name="Grimwood J."/>
            <person name="Groover A."/>
            <person name="Gunter L."/>
            <person name="Hamberger B."/>
            <person name="Heinze B."/>
            <person name="Helariutta Y."/>
            <person name="Henrissat B."/>
            <person name="Holligan D."/>
            <person name="Holt R."/>
            <person name="Huang W."/>
            <person name="Islam-Faridi N."/>
            <person name="Jones S."/>
            <person name="Jones-Rhoades M."/>
            <person name="Jorgensen R."/>
            <person name="Joshi C."/>
            <person name="Kangasjarvi J."/>
            <person name="Karlsson J."/>
            <person name="Kelleher C."/>
            <person name="Kirkpatrick R."/>
            <person name="Kirst M."/>
            <person name="Kohler A."/>
            <person name="Kalluri U."/>
            <person name="Larimer F."/>
            <person name="Leebens-Mack J."/>
            <person name="Leple J.C."/>
            <person name="Locascio P."/>
            <person name="Lou Y."/>
            <person name="Lucas S."/>
            <person name="Martin F."/>
            <person name="Montanini B."/>
            <person name="Napoli C."/>
            <person name="Nelson D.R."/>
            <person name="Nelson C."/>
            <person name="Nieminen K."/>
            <person name="Nilsson O."/>
            <person name="Pereda V."/>
            <person name="Peter G."/>
            <person name="Philippe R."/>
            <person name="Pilate G."/>
            <person name="Poliakov A."/>
            <person name="Razumovskaya J."/>
            <person name="Richardson P."/>
            <person name="Rinaldi C."/>
            <person name="Ritland K."/>
            <person name="Rouze P."/>
            <person name="Ryaboy D."/>
            <person name="Schmutz J."/>
            <person name="Schrader J."/>
            <person name="Segerman B."/>
            <person name="Shin H."/>
            <person name="Siddiqui A."/>
            <person name="Sterky F."/>
            <person name="Terry A."/>
            <person name="Tsai C.J."/>
            <person name="Uberbacher E."/>
            <person name="Unneberg P."/>
            <person name="Vahala J."/>
            <person name="Wall K."/>
            <person name="Wessler S."/>
            <person name="Yang G."/>
            <person name="Yin T."/>
            <person name="Douglas C."/>
            <person name="Marra M."/>
            <person name="Sandberg G."/>
            <person name="Van de Peer Y."/>
            <person name="Rokhsar D."/>
        </authorList>
    </citation>
    <scope>NUCLEOTIDE SEQUENCE [LARGE SCALE GENOMIC DNA]</scope>
    <source>
        <strain evidence="9">cv. Nisqually</strain>
    </source>
</reference>
<dbReference type="PANTHER" id="PTHR47944">
    <property type="entry name" value="CYTOCHROME P450 98A9"/>
    <property type="match status" value="1"/>
</dbReference>
<keyword evidence="6" id="KW-0408">Iron</keyword>
<gene>
    <name evidence="8" type="ORF">POPTR_003G066500</name>
</gene>
<evidence type="ECO:0000256" key="6">
    <source>
        <dbReference type="ARBA" id="ARBA00023004"/>
    </source>
</evidence>
<sequence>MIGNFNLIGSLPHRSFHELAKKYEPTVKVKFGSIAMVRGSSAEVAEAILKKPMTLAQITTDKYTA</sequence>
<dbReference type="GO" id="GO:0004497">
    <property type="term" value="F:monooxygenase activity"/>
    <property type="evidence" value="ECO:0007669"/>
    <property type="project" value="UniProtKB-KW"/>
</dbReference>
<keyword evidence="5" id="KW-0560">Oxidoreductase</keyword>
<organism evidence="8 9">
    <name type="scientific">Populus trichocarpa</name>
    <name type="common">Western balsam poplar</name>
    <name type="synonym">Populus balsamifera subsp. trichocarpa</name>
    <dbReference type="NCBI Taxonomy" id="3694"/>
    <lineage>
        <taxon>Eukaryota</taxon>
        <taxon>Viridiplantae</taxon>
        <taxon>Streptophyta</taxon>
        <taxon>Embryophyta</taxon>
        <taxon>Tracheophyta</taxon>
        <taxon>Spermatophyta</taxon>
        <taxon>Magnoliopsida</taxon>
        <taxon>eudicotyledons</taxon>
        <taxon>Gunneridae</taxon>
        <taxon>Pentapetalae</taxon>
        <taxon>rosids</taxon>
        <taxon>fabids</taxon>
        <taxon>Malpighiales</taxon>
        <taxon>Salicaceae</taxon>
        <taxon>Saliceae</taxon>
        <taxon>Populus</taxon>
    </lineage>
</organism>